<dbReference type="SUPFAM" id="SSF57863">
    <property type="entry name" value="ArfGap/RecO-like zinc finger"/>
    <property type="match status" value="1"/>
</dbReference>
<feature type="domain" description="Arf-GAP" evidence="7">
    <location>
        <begin position="8"/>
        <end position="114"/>
    </location>
</feature>
<keyword evidence="9" id="KW-1185">Reference proteome</keyword>
<feature type="region of interest" description="Disordered" evidence="6">
    <location>
        <begin position="282"/>
        <end position="307"/>
    </location>
</feature>
<dbReference type="Proteomes" id="UP000195570">
    <property type="component" value="Unassembled WGS sequence"/>
</dbReference>
<keyword evidence="2" id="KW-0479">Metal-binding</keyword>
<reference evidence="8" key="1">
    <citation type="submission" date="2016-09" db="EMBL/GenBank/DDBJ databases">
        <authorList>
            <person name="Hebert L."/>
            <person name="Moumen B."/>
        </authorList>
    </citation>
    <scope>NUCLEOTIDE SEQUENCE [LARGE SCALE GENOMIC DNA]</scope>
    <source>
        <strain evidence="8">OVI</strain>
    </source>
</reference>
<dbReference type="Pfam" id="PF01412">
    <property type="entry name" value="ArfGap"/>
    <property type="match status" value="1"/>
</dbReference>
<dbReference type="Gene3D" id="1.10.220.150">
    <property type="entry name" value="Arf GTPase activating protein"/>
    <property type="match status" value="1"/>
</dbReference>
<dbReference type="GO" id="GO:0008270">
    <property type="term" value="F:zinc ion binding"/>
    <property type="evidence" value="ECO:0007669"/>
    <property type="project" value="UniProtKB-KW"/>
</dbReference>
<evidence type="ECO:0000256" key="2">
    <source>
        <dbReference type="ARBA" id="ARBA00022723"/>
    </source>
</evidence>
<dbReference type="SMART" id="SM00105">
    <property type="entry name" value="ArfGap"/>
    <property type="match status" value="1"/>
</dbReference>
<dbReference type="GO" id="GO:0005096">
    <property type="term" value="F:GTPase activator activity"/>
    <property type="evidence" value="ECO:0007669"/>
    <property type="project" value="UniProtKB-KW"/>
</dbReference>
<dbReference type="InterPro" id="IPR001164">
    <property type="entry name" value="ArfGAP_dom"/>
</dbReference>
<dbReference type="EMBL" id="CZPT02001255">
    <property type="protein sequence ID" value="SCU69603.1"/>
    <property type="molecule type" value="Genomic_DNA"/>
</dbReference>
<dbReference type="PROSITE" id="PS50115">
    <property type="entry name" value="ARFGAP"/>
    <property type="match status" value="1"/>
</dbReference>
<evidence type="ECO:0000259" key="7">
    <source>
        <dbReference type="PROSITE" id="PS50115"/>
    </source>
</evidence>
<accession>A0A1G4IBH8</accession>
<dbReference type="AlphaFoldDB" id="A0A1G4IBH8"/>
<dbReference type="InterPro" id="IPR038508">
    <property type="entry name" value="ArfGAP_dom_sf"/>
</dbReference>
<evidence type="ECO:0000313" key="9">
    <source>
        <dbReference type="Proteomes" id="UP000195570"/>
    </source>
</evidence>
<evidence type="ECO:0000256" key="1">
    <source>
        <dbReference type="ARBA" id="ARBA00022468"/>
    </source>
</evidence>
<organism evidence="8 9">
    <name type="scientific">Trypanosoma equiperdum</name>
    <dbReference type="NCBI Taxonomy" id="5694"/>
    <lineage>
        <taxon>Eukaryota</taxon>
        <taxon>Discoba</taxon>
        <taxon>Euglenozoa</taxon>
        <taxon>Kinetoplastea</taxon>
        <taxon>Metakinetoplastina</taxon>
        <taxon>Trypanosomatida</taxon>
        <taxon>Trypanosomatidae</taxon>
        <taxon>Trypanosoma</taxon>
    </lineage>
</organism>
<evidence type="ECO:0000256" key="6">
    <source>
        <dbReference type="SAM" id="MobiDB-lite"/>
    </source>
</evidence>
<proteinExistence type="predicted"/>
<dbReference type="RefSeq" id="XP_067080550.1">
    <property type="nucleotide sequence ID" value="XM_067224449.1"/>
</dbReference>
<dbReference type="PRINTS" id="PR00405">
    <property type="entry name" value="REVINTRACTNG"/>
</dbReference>
<evidence type="ECO:0000313" key="8">
    <source>
        <dbReference type="EMBL" id="SCU69603.1"/>
    </source>
</evidence>
<dbReference type="PANTHER" id="PTHR45686">
    <property type="entry name" value="ADP-RIBOSYLATION FACTOR GTPASE ACTIVATING PROTEIN 3, ISOFORM H-RELATED"/>
    <property type="match status" value="1"/>
</dbReference>
<evidence type="ECO:0000256" key="4">
    <source>
        <dbReference type="ARBA" id="ARBA00022833"/>
    </source>
</evidence>
<dbReference type="GO" id="GO:0048205">
    <property type="term" value="P:COPI coating of Golgi vesicle"/>
    <property type="evidence" value="ECO:0007669"/>
    <property type="project" value="TreeGrafter"/>
</dbReference>
<evidence type="ECO:0000256" key="3">
    <source>
        <dbReference type="ARBA" id="ARBA00022771"/>
    </source>
</evidence>
<name>A0A1G4IBH8_TRYEQ</name>
<dbReference type="PANTHER" id="PTHR45686:SF4">
    <property type="entry name" value="ADP-RIBOSYLATION FACTOR GTPASE ACTIVATING PROTEIN 3, ISOFORM H"/>
    <property type="match status" value="1"/>
</dbReference>
<keyword evidence="3 5" id="KW-0863">Zinc-finger</keyword>
<dbReference type="InterPro" id="IPR037278">
    <property type="entry name" value="ARFGAP/RecO"/>
</dbReference>
<comment type="caution">
    <text evidence="8">The sequence shown here is derived from an EMBL/GenBank/DDBJ whole genome shotgun (WGS) entry which is preliminary data.</text>
</comment>
<dbReference type="CDD" id="cd08830">
    <property type="entry name" value="ArfGap_ArfGap1"/>
    <property type="match status" value="1"/>
</dbReference>
<protein>
    <submittedName>
        <fullName evidence="8">ADP-ribosylation factor GTPase activating protein 1, putative</fullName>
    </submittedName>
</protein>
<dbReference type="GO" id="GO:0000139">
    <property type="term" value="C:Golgi membrane"/>
    <property type="evidence" value="ECO:0007669"/>
    <property type="project" value="GOC"/>
</dbReference>
<keyword evidence="4" id="KW-0862">Zinc</keyword>
<gene>
    <name evidence="8" type="ORF">TEOVI_000116900</name>
</gene>
<dbReference type="GeneID" id="92375109"/>
<keyword evidence="1" id="KW-0343">GTPase activation</keyword>
<sequence length="307" mass="34005">MSHTAEDARVFREILQRDEECKHCFECGALSPQWCDVNHGVFVCLDCSGVHRSLGVHLSFVRSPTMDGWTNWRPEKLRQMQIGGNRRAREYFERNGVPKAPIRERYQSLGALRYGAMLEAEALGQPFDESSWAPPEWYERMVQSERNRPNGEGMPPQAPQQHRPINGMWGEGHGSTGSGGGKEWLDTLSGGWSVFSKKTKEIAETAGAQARSLITETNVEGVKGTLASGWGAISGFATQMSSKLLNKNQEDDLSVLSDMTQHVKTAVQDDNQGLVGRNMTQSHSEVGNAAFKGQANPYDGDFQSKKD</sequence>
<dbReference type="VEuPathDB" id="TriTrypDB:TEOVI_000116900"/>
<dbReference type="SMR" id="A0A1G4IBH8"/>
<evidence type="ECO:0000256" key="5">
    <source>
        <dbReference type="PROSITE-ProRule" id="PRU00288"/>
    </source>
</evidence>